<proteinExistence type="predicted"/>
<dbReference type="AlphaFoldDB" id="A0A2S2NRE9"/>
<accession>A0A2S2NRE9</accession>
<dbReference type="EMBL" id="GGMR01007039">
    <property type="protein sequence ID" value="MBY19658.1"/>
    <property type="molecule type" value="Transcribed_RNA"/>
</dbReference>
<feature type="region of interest" description="Disordered" evidence="1">
    <location>
        <begin position="47"/>
        <end position="78"/>
    </location>
</feature>
<evidence type="ECO:0000256" key="1">
    <source>
        <dbReference type="SAM" id="MobiDB-lite"/>
    </source>
</evidence>
<sequence length="144" mass="16355">MDDESAMVLTPEDLKFLNLLDENSTSTATEPTSSDLTMPMIYFEGNTDKTPETSYLDASNDERLPTGSQEFTDDSSDEHQHAEYIMPMTRPIGNVSKLYTTINVINVETRIPEIEHCNIQVPPTTDFPNIERLILDEHRLRAMC</sequence>
<evidence type="ECO:0000313" key="2">
    <source>
        <dbReference type="EMBL" id="MBY19658.1"/>
    </source>
</evidence>
<protein>
    <submittedName>
        <fullName evidence="2">Uncharacterized protein</fullName>
    </submittedName>
</protein>
<gene>
    <name evidence="2" type="ORF">g.177448</name>
</gene>
<reference evidence="2" key="1">
    <citation type="submission" date="2018-04" db="EMBL/GenBank/DDBJ databases">
        <title>Transcriptome of Schizaphis graminum biotype I.</title>
        <authorList>
            <person name="Scully E.D."/>
            <person name="Geib S.M."/>
            <person name="Palmer N.A."/>
            <person name="Koch K."/>
            <person name="Bradshaw J."/>
            <person name="Heng-Moss T."/>
            <person name="Sarath G."/>
        </authorList>
    </citation>
    <scope>NUCLEOTIDE SEQUENCE</scope>
</reference>
<organism evidence="2">
    <name type="scientific">Schizaphis graminum</name>
    <name type="common">Green bug aphid</name>
    <dbReference type="NCBI Taxonomy" id="13262"/>
    <lineage>
        <taxon>Eukaryota</taxon>
        <taxon>Metazoa</taxon>
        <taxon>Ecdysozoa</taxon>
        <taxon>Arthropoda</taxon>
        <taxon>Hexapoda</taxon>
        <taxon>Insecta</taxon>
        <taxon>Pterygota</taxon>
        <taxon>Neoptera</taxon>
        <taxon>Paraneoptera</taxon>
        <taxon>Hemiptera</taxon>
        <taxon>Sternorrhyncha</taxon>
        <taxon>Aphidomorpha</taxon>
        <taxon>Aphidoidea</taxon>
        <taxon>Aphididae</taxon>
        <taxon>Aphidini</taxon>
        <taxon>Schizaphis</taxon>
    </lineage>
</organism>
<name>A0A2S2NRE9_SCHGA</name>